<feature type="domain" description="UBA" evidence="2">
    <location>
        <begin position="75"/>
        <end position="114"/>
    </location>
</feature>
<evidence type="ECO:0000313" key="4">
    <source>
        <dbReference type="Proteomes" id="UP000580250"/>
    </source>
</evidence>
<dbReference type="EMBL" id="CAJEWN010001458">
    <property type="protein sequence ID" value="CAD2197646.1"/>
    <property type="molecule type" value="Genomic_DNA"/>
</dbReference>
<reference evidence="3 4" key="1">
    <citation type="submission" date="2020-08" db="EMBL/GenBank/DDBJ databases">
        <authorList>
            <person name="Koutsovoulos G."/>
            <person name="Danchin GJ E."/>
        </authorList>
    </citation>
    <scope>NUCLEOTIDE SEQUENCE [LARGE SCALE GENOMIC DNA]</scope>
</reference>
<accession>A0A6V7XE75</accession>
<feature type="compositionally biased region" description="Low complexity" evidence="1">
    <location>
        <begin position="14"/>
        <end position="24"/>
    </location>
</feature>
<protein>
    <recommendedName>
        <fullName evidence="2">UBA domain-containing protein</fullName>
    </recommendedName>
</protein>
<dbReference type="InterPro" id="IPR009060">
    <property type="entry name" value="UBA-like_sf"/>
</dbReference>
<feature type="region of interest" description="Disordered" evidence="1">
    <location>
        <begin position="9"/>
        <end position="31"/>
    </location>
</feature>
<dbReference type="InterPro" id="IPR015940">
    <property type="entry name" value="UBA"/>
</dbReference>
<gene>
    <name evidence="3" type="ORF">MENT_LOCUS50910</name>
</gene>
<dbReference type="Gene3D" id="1.10.8.10">
    <property type="entry name" value="DNA helicase RuvA subunit, C-terminal domain"/>
    <property type="match status" value="1"/>
</dbReference>
<dbReference type="AlphaFoldDB" id="A0A6V7XE75"/>
<organism evidence="3 4">
    <name type="scientific">Meloidogyne enterolobii</name>
    <name type="common">Root-knot nematode worm</name>
    <name type="synonym">Meloidogyne mayaguensis</name>
    <dbReference type="NCBI Taxonomy" id="390850"/>
    <lineage>
        <taxon>Eukaryota</taxon>
        <taxon>Metazoa</taxon>
        <taxon>Ecdysozoa</taxon>
        <taxon>Nematoda</taxon>
        <taxon>Chromadorea</taxon>
        <taxon>Rhabditida</taxon>
        <taxon>Tylenchina</taxon>
        <taxon>Tylenchomorpha</taxon>
        <taxon>Tylenchoidea</taxon>
        <taxon>Meloidogynidae</taxon>
        <taxon>Meloidogyninae</taxon>
        <taxon>Meloidogyne</taxon>
    </lineage>
</organism>
<evidence type="ECO:0000259" key="2">
    <source>
        <dbReference type="PROSITE" id="PS50030"/>
    </source>
</evidence>
<feature type="region of interest" description="Disordered" evidence="1">
    <location>
        <begin position="276"/>
        <end position="319"/>
    </location>
</feature>
<dbReference type="Proteomes" id="UP000580250">
    <property type="component" value="Unassembled WGS sequence"/>
</dbReference>
<dbReference type="SUPFAM" id="SSF46934">
    <property type="entry name" value="UBA-like"/>
    <property type="match status" value="1"/>
</dbReference>
<evidence type="ECO:0000313" key="3">
    <source>
        <dbReference type="EMBL" id="CAD2197646.1"/>
    </source>
</evidence>
<proteinExistence type="predicted"/>
<dbReference type="PROSITE" id="PS50030">
    <property type="entry name" value="UBA"/>
    <property type="match status" value="1"/>
</dbReference>
<evidence type="ECO:0000256" key="1">
    <source>
        <dbReference type="SAM" id="MobiDB-lite"/>
    </source>
</evidence>
<comment type="caution">
    <text evidence="3">The sequence shown here is derived from an EMBL/GenBank/DDBJ whole genome shotgun (WGS) entry which is preliminary data.</text>
</comment>
<sequence length="319" mass="34945">MLKELMKHCETFSDDPSMPSTSTSSDKDKGGNEQAAFKLLEKLLEFMKGLLKDMMKLLELTEGKSEAPAEIPVGEIDPAKIQQLVEMGFSQSDAVDALLVTSSVPEAAEHLVSMLERNPTGLVPPVVAASAALAEEIAANATIEAALAPKLSAPKAFDDTQKRESTLMEQDTPLSALKPLNRDDLQERVEFICKDIVTHCLRLLNKNRSVVLGLAELITIFAEDHLARSYALVGTVDTNTNQAELVERVRQMGIDVGWNRDAIIQLQTNVDTLMRREKERELEKKKERSKTPSPNSSPGKAGQKVSPAKMSPKTSPAKK</sequence>
<dbReference type="Pfam" id="PF00627">
    <property type="entry name" value="UBA"/>
    <property type="match status" value="1"/>
</dbReference>
<feature type="compositionally biased region" description="Basic and acidic residues" evidence="1">
    <location>
        <begin position="276"/>
        <end position="290"/>
    </location>
</feature>
<name>A0A6V7XE75_MELEN</name>